<accession>A0A4V1J3M9</accession>
<keyword evidence="2" id="KW-0732">Signal</keyword>
<feature type="signal peptide" evidence="2">
    <location>
        <begin position="1"/>
        <end position="22"/>
    </location>
</feature>
<dbReference type="Gene3D" id="3.30.1360.180">
    <property type="match status" value="1"/>
</dbReference>
<dbReference type="GO" id="GO:0009141">
    <property type="term" value="P:nucleoside triphosphate metabolic process"/>
    <property type="evidence" value="ECO:0007669"/>
    <property type="project" value="TreeGrafter"/>
</dbReference>
<sequence length="612" mass="67751">MTFAALFLLLLLPHWRPDRAHAAHCPAAAPPVVKQLLSNSTHDFYPTTIVVSLDGFHPHYINASNCPFMHDMLAHGYAAPYMEPLFPSSTFPNHWTLVTGLYPADHGIVGNTFYDPQLRLRFDNVDPARGLDPRFWEGGEPIWRTAACQGVKSAVHMWPGSEVPTACGHAPLYVDRFNVSELLESKTRRVLKWLDTSDIAQRPELVLTYVPTVDTLGHRFGISGAELIEGIRNVDRFVAHLSDSLAARNLSHIVNLVVLSDHGMAPVSEERMLVIDDVTDARKLAYLDGWPLMGIRPKDGVSVDAVHAQIKCNLEALPHGRGDNFRLYKREELPAEWRFGGANHGHVHKFDYRVAPLWIIPDVGYTVVSLEYLRRRADKPLLAGAHGYNNTEFLMRAIFLAQGPYFSAKLGRTTKVLPFSNVNVYNILCDGLGLVPNANNGSAALSAGFPLSAERVLPETWADHSVFPGLSFEVSHVVENATYDNLWRFPFFGGAVETSAEVSETPAGEIPESPFIGGSQESEVSDVANIKEHQNTDEETDKEHSNSDEEHAPTHTGLFRPLLDILEQGVDYLDKGLEYLGDELEPGVGYLGEGLQSGLDYIEDVFGTITGF</sequence>
<dbReference type="InterPro" id="IPR017850">
    <property type="entry name" value="Alkaline_phosphatase_core_sf"/>
</dbReference>
<evidence type="ECO:0000256" key="1">
    <source>
        <dbReference type="SAM" id="MobiDB-lite"/>
    </source>
</evidence>
<dbReference type="CDD" id="cd16018">
    <property type="entry name" value="Enpp"/>
    <property type="match status" value="1"/>
</dbReference>
<gene>
    <name evidence="3" type="ORF">METBISCDRAFT_11742</name>
</gene>
<dbReference type="GO" id="GO:0017111">
    <property type="term" value="F:ribonucleoside triphosphate phosphatase activity"/>
    <property type="evidence" value="ECO:0007669"/>
    <property type="project" value="TreeGrafter"/>
</dbReference>
<feature type="compositionally biased region" description="Basic and acidic residues" evidence="1">
    <location>
        <begin position="534"/>
        <end position="553"/>
    </location>
</feature>
<dbReference type="EMBL" id="ML004430">
    <property type="protein sequence ID" value="RKP32619.1"/>
    <property type="molecule type" value="Genomic_DNA"/>
</dbReference>
<dbReference type="GO" id="GO:0047429">
    <property type="term" value="F:nucleoside triphosphate diphosphatase activity"/>
    <property type="evidence" value="ECO:0007669"/>
    <property type="project" value="TreeGrafter"/>
</dbReference>
<dbReference type="OrthoDB" id="415411at2759"/>
<feature type="region of interest" description="Disordered" evidence="1">
    <location>
        <begin position="534"/>
        <end position="556"/>
    </location>
</feature>
<dbReference type="Proteomes" id="UP000268321">
    <property type="component" value="Unassembled WGS sequence"/>
</dbReference>
<dbReference type="PANTHER" id="PTHR10151">
    <property type="entry name" value="ECTONUCLEOTIDE PYROPHOSPHATASE/PHOSPHODIESTERASE"/>
    <property type="match status" value="1"/>
</dbReference>
<evidence type="ECO:0000256" key="2">
    <source>
        <dbReference type="SAM" id="SignalP"/>
    </source>
</evidence>
<dbReference type="InterPro" id="IPR002591">
    <property type="entry name" value="Phosphodiest/P_Trfase"/>
</dbReference>
<reference evidence="4" key="1">
    <citation type="journal article" date="2018" name="Nat. Microbiol.">
        <title>Leveraging single-cell genomics to expand the fungal tree of life.</title>
        <authorList>
            <person name="Ahrendt S.R."/>
            <person name="Quandt C.A."/>
            <person name="Ciobanu D."/>
            <person name="Clum A."/>
            <person name="Salamov A."/>
            <person name="Andreopoulos B."/>
            <person name="Cheng J.F."/>
            <person name="Woyke T."/>
            <person name="Pelin A."/>
            <person name="Henrissat B."/>
            <person name="Reynolds N.K."/>
            <person name="Benny G.L."/>
            <person name="Smith M.E."/>
            <person name="James T.Y."/>
            <person name="Grigoriev I.V."/>
        </authorList>
    </citation>
    <scope>NUCLEOTIDE SEQUENCE [LARGE SCALE GENOMIC DNA]</scope>
    <source>
        <strain evidence="4">Baker2002</strain>
    </source>
</reference>
<name>A0A4V1J3M9_9ASCO</name>
<evidence type="ECO:0000313" key="3">
    <source>
        <dbReference type="EMBL" id="RKP32619.1"/>
    </source>
</evidence>
<feature type="chain" id="PRO_5020323884" evidence="2">
    <location>
        <begin position="23"/>
        <end position="612"/>
    </location>
</feature>
<protein>
    <submittedName>
        <fullName evidence="3">Phosphodiest-domain-containing protein</fullName>
    </submittedName>
</protein>
<dbReference type="Pfam" id="PF01663">
    <property type="entry name" value="Phosphodiest"/>
    <property type="match status" value="1"/>
</dbReference>
<dbReference type="Gene3D" id="3.40.720.10">
    <property type="entry name" value="Alkaline Phosphatase, subunit A"/>
    <property type="match status" value="1"/>
</dbReference>
<dbReference type="AlphaFoldDB" id="A0A4V1J3M9"/>
<organism evidence="3 4">
    <name type="scientific">Metschnikowia bicuspidata</name>
    <dbReference type="NCBI Taxonomy" id="27322"/>
    <lineage>
        <taxon>Eukaryota</taxon>
        <taxon>Fungi</taxon>
        <taxon>Dikarya</taxon>
        <taxon>Ascomycota</taxon>
        <taxon>Saccharomycotina</taxon>
        <taxon>Pichiomycetes</taxon>
        <taxon>Metschnikowiaceae</taxon>
        <taxon>Metschnikowia</taxon>
    </lineage>
</organism>
<keyword evidence="4" id="KW-1185">Reference proteome</keyword>
<dbReference type="PANTHER" id="PTHR10151:SF120">
    <property type="entry name" value="BIS(5'-ADENOSYL)-TRIPHOSPHATASE"/>
    <property type="match status" value="1"/>
</dbReference>
<proteinExistence type="predicted"/>
<evidence type="ECO:0000313" key="4">
    <source>
        <dbReference type="Proteomes" id="UP000268321"/>
    </source>
</evidence>
<dbReference type="SUPFAM" id="SSF53649">
    <property type="entry name" value="Alkaline phosphatase-like"/>
    <property type="match status" value="1"/>
</dbReference>